<evidence type="ECO:0000256" key="1">
    <source>
        <dbReference type="SAM" id="MobiDB-lite"/>
    </source>
</evidence>
<dbReference type="RefSeq" id="WP_328853255.1">
    <property type="nucleotide sequence ID" value="NZ_CP108084.1"/>
</dbReference>
<protein>
    <submittedName>
        <fullName evidence="2">Uncharacterized protein</fullName>
    </submittedName>
</protein>
<keyword evidence="3" id="KW-1185">Reference proteome</keyword>
<gene>
    <name evidence="2" type="ORF">OG994_12030</name>
</gene>
<evidence type="ECO:0000313" key="3">
    <source>
        <dbReference type="Proteomes" id="UP001432190"/>
    </source>
</evidence>
<name>A0ABZ1SDZ7_9ACTN</name>
<proteinExistence type="predicted"/>
<evidence type="ECO:0000313" key="2">
    <source>
        <dbReference type="EMBL" id="WUP52192.1"/>
    </source>
</evidence>
<sequence>MQHSSRRIAPSALDAPNTEPDNLQAHALETSWLEPLPDWLPSADPALVVGVRQSLRLAMVAALQPLKGAAH</sequence>
<reference evidence="2" key="1">
    <citation type="submission" date="2022-10" db="EMBL/GenBank/DDBJ databases">
        <title>The complete genomes of actinobacterial strains from the NBC collection.</title>
        <authorList>
            <person name="Joergensen T.S."/>
            <person name="Alvarez Arevalo M."/>
            <person name="Sterndorff E.B."/>
            <person name="Faurdal D."/>
            <person name="Vuksanovic O."/>
            <person name="Mourched A.-S."/>
            <person name="Charusanti P."/>
            <person name="Shaw S."/>
            <person name="Blin K."/>
            <person name="Weber T."/>
        </authorList>
    </citation>
    <scope>NUCLEOTIDE SEQUENCE</scope>
    <source>
        <strain evidence="2">NBC_00256</strain>
    </source>
</reference>
<organism evidence="2 3">
    <name type="scientific">Micromonospora globbae</name>
    <dbReference type="NCBI Taxonomy" id="1894969"/>
    <lineage>
        <taxon>Bacteria</taxon>
        <taxon>Bacillati</taxon>
        <taxon>Actinomycetota</taxon>
        <taxon>Actinomycetes</taxon>
        <taxon>Micromonosporales</taxon>
        <taxon>Micromonosporaceae</taxon>
        <taxon>Micromonospora</taxon>
    </lineage>
</organism>
<dbReference type="Proteomes" id="UP001432190">
    <property type="component" value="Chromosome"/>
</dbReference>
<accession>A0ABZ1SDZ7</accession>
<dbReference type="EMBL" id="CP108084">
    <property type="protein sequence ID" value="WUP52192.1"/>
    <property type="molecule type" value="Genomic_DNA"/>
</dbReference>
<feature type="region of interest" description="Disordered" evidence="1">
    <location>
        <begin position="1"/>
        <end position="20"/>
    </location>
</feature>